<evidence type="ECO:0000313" key="3">
    <source>
        <dbReference type="Proteomes" id="UP001381693"/>
    </source>
</evidence>
<proteinExistence type="predicted"/>
<keyword evidence="1" id="KW-0812">Transmembrane</keyword>
<sequence length="92" mass="10572">MQKKLIIVNPQDNGNTGRIINVQARGGMAAWDVENGNVKSPNQRFALSWFDSKTGQKKLLWKEIDKASRVVFPLMFLLFMLIYFPILLSRAF</sequence>
<keyword evidence="1" id="KW-1133">Transmembrane helix</keyword>
<keyword evidence="3" id="KW-1185">Reference proteome</keyword>
<dbReference type="Proteomes" id="UP001381693">
    <property type="component" value="Unassembled WGS sequence"/>
</dbReference>
<feature type="transmembrane region" description="Helical" evidence="1">
    <location>
        <begin position="70"/>
        <end position="88"/>
    </location>
</feature>
<keyword evidence="1" id="KW-0472">Membrane</keyword>
<gene>
    <name evidence="2" type="ORF">SK128_011014</name>
</gene>
<reference evidence="2 3" key="1">
    <citation type="submission" date="2023-11" db="EMBL/GenBank/DDBJ databases">
        <title>Halocaridina rubra genome assembly.</title>
        <authorList>
            <person name="Smith C."/>
        </authorList>
    </citation>
    <scope>NUCLEOTIDE SEQUENCE [LARGE SCALE GENOMIC DNA]</scope>
    <source>
        <strain evidence="2">EP-1</strain>
        <tissue evidence="2">Whole</tissue>
    </source>
</reference>
<evidence type="ECO:0000313" key="2">
    <source>
        <dbReference type="EMBL" id="KAK7083218.1"/>
    </source>
</evidence>
<dbReference type="InterPro" id="IPR036719">
    <property type="entry name" value="Neuro-gated_channel_TM_sf"/>
</dbReference>
<name>A0AAN8XNV9_HALRR</name>
<protein>
    <submittedName>
        <fullName evidence="2">Uncharacterized protein</fullName>
    </submittedName>
</protein>
<dbReference type="AlphaFoldDB" id="A0AAN8XNV9"/>
<dbReference type="GO" id="GO:0016020">
    <property type="term" value="C:membrane"/>
    <property type="evidence" value="ECO:0007669"/>
    <property type="project" value="InterPro"/>
</dbReference>
<dbReference type="SUPFAM" id="SSF90112">
    <property type="entry name" value="Neurotransmitter-gated ion-channel transmembrane pore"/>
    <property type="match status" value="1"/>
</dbReference>
<accession>A0AAN8XNV9</accession>
<dbReference type="EMBL" id="JAXCGZ010003787">
    <property type="protein sequence ID" value="KAK7083218.1"/>
    <property type="molecule type" value="Genomic_DNA"/>
</dbReference>
<evidence type="ECO:0000256" key="1">
    <source>
        <dbReference type="SAM" id="Phobius"/>
    </source>
</evidence>
<organism evidence="2 3">
    <name type="scientific">Halocaridina rubra</name>
    <name type="common">Hawaiian red shrimp</name>
    <dbReference type="NCBI Taxonomy" id="373956"/>
    <lineage>
        <taxon>Eukaryota</taxon>
        <taxon>Metazoa</taxon>
        <taxon>Ecdysozoa</taxon>
        <taxon>Arthropoda</taxon>
        <taxon>Crustacea</taxon>
        <taxon>Multicrustacea</taxon>
        <taxon>Malacostraca</taxon>
        <taxon>Eumalacostraca</taxon>
        <taxon>Eucarida</taxon>
        <taxon>Decapoda</taxon>
        <taxon>Pleocyemata</taxon>
        <taxon>Caridea</taxon>
        <taxon>Atyoidea</taxon>
        <taxon>Atyidae</taxon>
        <taxon>Halocaridina</taxon>
    </lineage>
</organism>
<dbReference type="GO" id="GO:0006811">
    <property type="term" value="P:monoatomic ion transport"/>
    <property type="evidence" value="ECO:0007669"/>
    <property type="project" value="InterPro"/>
</dbReference>
<comment type="caution">
    <text evidence="2">The sequence shown here is derived from an EMBL/GenBank/DDBJ whole genome shotgun (WGS) entry which is preliminary data.</text>
</comment>